<dbReference type="eggNOG" id="ENOG503082Q">
    <property type="taxonomic scope" value="Bacteria"/>
</dbReference>
<dbReference type="STRING" id="349102.Rsph17025_3112"/>
<evidence type="ECO:0008006" key="2">
    <source>
        <dbReference type="Google" id="ProtNLM"/>
    </source>
</evidence>
<dbReference type="HOGENOM" id="CLU_102171_0_0_5"/>
<sequence length="231" mass="25396" precursor="true">MAALALLLAAPAAARTDEAAFDLVLRGVRAGTFSFSGAEEAGRYSVNGRLQSGGLLGLVRRMRYDAQASGRMVQGRPEALSYSEKADTGRRQSEVVLAWDRGRPRVERYAPARKPRPYDVDPAAQRGTVDPMTALYAALRDVEPGQECRLSLDIFDGRRRTQVVLGTPKASEGGVSCAGEFRRVAGYSPEDMAEKPRFPFTLYYQPTADGRMRVMQVATDTIYGKATLRRR</sequence>
<dbReference type="EMBL" id="CP000661">
    <property type="protein sequence ID" value="ABP71996.1"/>
    <property type="molecule type" value="Genomic_DNA"/>
</dbReference>
<gene>
    <name evidence="1" type="ordered locus">Rsph17025_3112</name>
</gene>
<name>A4WX82_CERS5</name>
<dbReference type="AlphaFoldDB" id="A4WX82"/>
<accession>A4WX82</accession>
<proteinExistence type="predicted"/>
<dbReference type="Pfam" id="PF11306">
    <property type="entry name" value="DUF3108"/>
    <property type="match status" value="1"/>
</dbReference>
<dbReference type="KEGG" id="rsq:Rsph17025_3112"/>
<organism evidence="1">
    <name type="scientific">Cereibacter sphaeroides (strain ATCC 17025 / ATH 2.4.3)</name>
    <name type="common">Rhodobacter sphaeroides</name>
    <dbReference type="NCBI Taxonomy" id="349102"/>
    <lineage>
        <taxon>Bacteria</taxon>
        <taxon>Pseudomonadati</taxon>
        <taxon>Pseudomonadota</taxon>
        <taxon>Alphaproteobacteria</taxon>
        <taxon>Rhodobacterales</taxon>
        <taxon>Paracoccaceae</taxon>
        <taxon>Cereibacter</taxon>
    </lineage>
</organism>
<evidence type="ECO:0000313" key="1">
    <source>
        <dbReference type="EMBL" id="ABP71996.1"/>
    </source>
</evidence>
<reference evidence="1" key="1">
    <citation type="submission" date="2007-04" db="EMBL/GenBank/DDBJ databases">
        <title>Complete sequence of chromosome of Rhodobacter sphaeroides ATCC 17025.</title>
        <authorList>
            <consortium name="US DOE Joint Genome Institute"/>
            <person name="Copeland A."/>
            <person name="Lucas S."/>
            <person name="Lapidus A."/>
            <person name="Barry K."/>
            <person name="Detter J.C."/>
            <person name="Glavina del Rio T."/>
            <person name="Hammon N."/>
            <person name="Israni S."/>
            <person name="Dalin E."/>
            <person name="Tice H."/>
            <person name="Pitluck S."/>
            <person name="Chertkov O."/>
            <person name="Brettin T."/>
            <person name="Bruce D."/>
            <person name="Han C."/>
            <person name="Schmutz J."/>
            <person name="Larimer F."/>
            <person name="Land M."/>
            <person name="Hauser L."/>
            <person name="Kyrpides N."/>
            <person name="Kim E."/>
            <person name="Richardson P."/>
            <person name="Mackenzie C."/>
            <person name="Choudhary M."/>
            <person name="Donohue T.J."/>
            <person name="Kaplan S."/>
        </authorList>
    </citation>
    <scope>NUCLEOTIDE SEQUENCE [LARGE SCALE GENOMIC DNA]</scope>
    <source>
        <strain evidence="1">ATCC 17025</strain>
    </source>
</reference>
<protein>
    <recommendedName>
        <fullName evidence="2">DUF3108 domain-containing protein</fullName>
    </recommendedName>
</protein>
<dbReference type="InterPro" id="IPR021457">
    <property type="entry name" value="DUF3108"/>
</dbReference>